<name>A0ABR9CYD7_9GAMM</name>
<sequence>MKQANNYLRCWSSCVIGLLLLVAGFNWFVNPFSIFNAPAIPHFNANKPDYASHLRLTHVYRVENLRPNCVFLGTSRAGRGLSPNHPLLANLNCYNMALPSASMYQLRRGFQHAQAINPQKLVILTLDLRVFHPETDTSGAFSDMRLAVDENGEKQFNLFSARLPDMASSLISVSALQASLTTIRKQSWVKDTLATNGFWLPLTDEFDHVKTFDFYTRTYVGQFKEMRQNSTGFQKSLDEFRLLLREAHTQNVELKLIIHPAHAWQWQTLLLSDLWSRFETMKYQMVEINAQEASWANQQPYPIWDFSGSYGPSLEPVPTKQGELMHWFWEPAHYKQVLGDLILDRVLGEKPPTDAAFADFGARLDNGGLEIHLTKLRGLQDIYAAGHPIDMAKIQSIVNETQNSANNANTVTGF</sequence>
<reference evidence="2 3" key="1">
    <citation type="submission" date="2020-09" db="EMBL/GenBank/DDBJ databases">
        <title>Methylomonas albis sp. nov. and Methylomonas fluvii sp. nov.: Two cold-adapted methanotrophs from the River Elbe and an amended description of Methylovulum psychrotolerans strain Eb1.</title>
        <authorList>
            <person name="Bussmann I.K."/>
            <person name="Klings K.-W."/>
            <person name="Warnstedt J."/>
            <person name="Hoppert M."/>
            <person name="Saborowski A."/>
            <person name="Horn F."/>
            <person name="Liebner S."/>
        </authorList>
    </citation>
    <scope>NUCLEOTIDE SEQUENCE [LARGE SCALE GENOMIC DNA]</scope>
    <source>
        <strain evidence="2 3">EbA</strain>
    </source>
</reference>
<comment type="caution">
    <text evidence="2">The sequence shown here is derived from an EMBL/GenBank/DDBJ whole genome shotgun (WGS) entry which is preliminary data.</text>
</comment>
<accession>A0ABR9CYD7</accession>
<organism evidence="2 3">
    <name type="scientific">Methylomonas albis</name>
    <dbReference type="NCBI Taxonomy" id="1854563"/>
    <lineage>
        <taxon>Bacteria</taxon>
        <taxon>Pseudomonadati</taxon>
        <taxon>Pseudomonadota</taxon>
        <taxon>Gammaproteobacteria</taxon>
        <taxon>Methylococcales</taxon>
        <taxon>Methylococcaceae</taxon>
        <taxon>Methylomonas</taxon>
    </lineage>
</organism>
<protein>
    <submittedName>
        <fullName evidence="2">Uncharacterized protein</fullName>
    </submittedName>
</protein>
<keyword evidence="3" id="KW-1185">Reference proteome</keyword>
<evidence type="ECO:0000313" key="3">
    <source>
        <dbReference type="Proteomes" id="UP000652176"/>
    </source>
</evidence>
<proteinExistence type="predicted"/>
<dbReference type="RefSeq" id="WP_192374051.1">
    <property type="nucleotide sequence ID" value="NZ_CAJHIV010000001.1"/>
</dbReference>
<dbReference type="EMBL" id="JACXSS010000001">
    <property type="protein sequence ID" value="MBD9355705.1"/>
    <property type="molecule type" value="Genomic_DNA"/>
</dbReference>
<dbReference type="Proteomes" id="UP000652176">
    <property type="component" value="Unassembled WGS sequence"/>
</dbReference>
<keyword evidence="1" id="KW-0472">Membrane</keyword>
<keyword evidence="1" id="KW-0812">Transmembrane</keyword>
<keyword evidence="1" id="KW-1133">Transmembrane helix</keyword>
<feature type="transmembrane region" description="Helical" evidence="1">
    <location>
        <begin position="7"/>
        <end position="29"/>
    </location>
</feature>
<evidence type="ECO:0000256" key="1">
    <source>
        <dbReference type="SAM" id="Phobius"/>
    </source>
</evidence>
<evidence type="ECO:0000313" key="2">
    <source>
        <dbReference type="EMBL" id="MBD9355705.1"/>
    </source>
</evidence>
<gene>
    <name evidence="2" type="ORF">IE877_07395</name>
</gene>